<gene>
    <name evidence="2" type="ORF">COCSADRAFT_281281</name>
</gene>
<evidence type="ECO:0008006" key="4">
    <source>
        <dbReference type="Google" id="ProtNLM"/>
    </source>
</evidence>
<sequence>MKFSTVAFTIATFLATSTWAAPAETTASENKVSNMPEGISGAVVGPDGTFLAETSDDCGANSCHGFGGDDLCNDRCKHCRYKRGSCCGNLWQACCCFYS</sequence>
<protein>
    <recommendedName>
        <fullName evidence="4">Invertebrate defensins family profile domain-containing protein</fullName>
    </recommendedName>
</protein>
<evidence type="ECO:0000313" key="3">
    <source>
        <dbReference type="Proteomes" id="UP000016934"/>
    </source>
</evidence>
<feature type="chain" id="PRO_5004025087" description="Invertebrate defensins family profile domain-containing protein" evidence="1">
    <location>
        <begin position="21"/>
        <end position="99"/>
    </location>
</feature>
<dbReference type="Proteomes" id="UP000016934">
    <property type="component" value="Unassembled WGS sequence"/>
</dbReference>
<organism evidence="2 3">
    <name type="scientific">Cochliobolus sativus (strain ND90Pr / ATCC 201652)</name>
    <name type="common">Common root rot and spot blotch fungus</name>
    <name type="synonym">Bipolaris sorokiniana</name>
    <dbReference type="NCBI Taxonomy" id="665912"/>
    <lineage>
        <taxon>Eukaryota</taxon>
        <taxon>Fungi</taxon>
        <taxon>Dikarya</taxon>
        <taxon>Ascomycota</taxon>
        <taxon>Pezizomycotina</taxon>
        <taxon>Dothideomycetes</taxon>
        <taxon>Pleosporomycetidae</taxon>
        <taxon>Pleosporales</taxon>
        <taxon>Pleosporineae</taxon>
        <taxon>Pleosporaceae</taxon>
        <taxon>Bipolaris</taxon>
    </lineage>
</organism>
<dbReference type="HOGENOM" id="CLU_2334959_0_0_1"/>
<feature type="signal peptide" evidence="1">
    <location>
        <begin position="1"/>
        <end position="20"/>
    </location>
</feature>
<dbReference type="KEGG" id="bsc:COCSADRAFT_281281"/>
<proteinExistence type="predicted"/>
<dbReference type="RefSeq" id="XP_007706076.1">
    <property type="nucleotide sequence ID" value="XM_007707886.1"/>
</dbReference>
<reference evidence="3" key="2">
    <citation type="journal article" date="2013" name="PLoS Genet.">
        <title>Comparative genome structure, secondary metabolite, and effector coding capacity across Cochliobolus pathogens.</title>
        <authorList>
            <person name="Condon B.J."/>
            <person name="Leng Y."/>
            <person name="Wu D."/>
            <person name="Bushley K.E."/>
            <person name="Ohm R.A."/>
            <person name="Otillar R."/>
            <person name="Martin J."/>
            <person name="Schackwitz W."/>
            <person name="Grimwood J."/>
            <person name="MohdZainudin N."/>
            <person name="Xue C."/>
            <person name="Wang R."/>
            <person name="Manning V.A."/>
            <person name="Dhillon B."/>
            <person name="Tu Z.J."/>
            <person name="Steffenson B.J."/>
            <person name="Salamov A."/>
            <person name="Sun H."/>
            <person name="Lowry S."/>
            <person name="LaButti K."/>
            <person name="Han J."/>
            <person name="Copeland A."/>
            <person name="Lindquist E."/>
            <person name="Barry K."/>
            <person name="Schmutz J."/>
            <person name="Baker S.E."/>
            <person name="Ciuffetti L.M."/>
            <person name="Grigoriev I.V."/>
            <person name="Zhong S."/>
            <person name="Turgeon B.G."/>
        </authorList>
    </citation>
    <scope>NUCLEOTIDE SEQUENCE [LARGE SCALE GENOMIC DNA]</scope>
    <source>
        <strain evidence="3">ND90Pr / ATCC 201652</strain>
    </source>
</reference>
<dbReference type="AlphaFoldDB" id="M2S778"/>
<name>M2S778_COCSN</name>
<accession>M2S778</accession>
<reference evidence="2 3" key="1">
    <citation type="journal article" date="2012" name="PLoS Pathog.">
        <title>Diverse lifestyles and strategies of plant pathogenesis encoded in the genomes of eighteen Dothideomycetes fungi.</title>
        <authorList>
            <person name="Ohm R.A."/>
            <person name="Feau N."/>
            <person name="Henrissat B."/>
            <person name="Schoch C.L."/>
            <person name="Horwitz B.A."/>
            <person name="Barry K.W."/>
            <person name="Condon B.J."/>
            <person name="Copeland A.C."/>
            <person name="Dhillon B."/>
            <person name="Glaser F."/>
            <person name="Hesse C.N."/>
            <person name="Kosti I."/>
            <person name="LaButti K."/>
            <person name="Lindquist E.A."/>
            <person name="Lucas S."/>
            <person name="Salamov A.A."/>
            <person name="Bradshaw R.E."/>
            <person name="Ciuffetti L."/>
            <person name="Hamelin R.C."/>
            <person name="Kema G.H.J."/>
            <person name="Lawrence C."/>
            <person name="Scott J.A."/>
            <person name="Spatafora J.W."/>
            <person name="Turgeon B.G."/>
            <person name="de Wit P.J.G.M."/>
            <person name="Zhong S."/>
            <person name="Goodwin S.B."/>
            <person name="Grigoriev I.V."/>
        </authorList>
    </citation>
    <scope>NUCLEOTIDE SEQUENCE [LARGE SCALE GENOMIC DNA]</scope>
    <source>
        <strain evidence="3">ND90Pr / ATCC 201652</strain>
    </source>
</reference>
<keyword evidence="3" id="KW-1185">Reference proteome</keyword>
<dbReference type="GeneID" id="19135817"/>
<evidence type="ECO:0000256" key="1">
    <source>
        <dbReference type="SAM" id="SignalP"/>
    </source>
</evidence>
<keyword evidence="1" id="KW-0732">Signal</keyword>
<dbReference type="EMBL" id="KB445660">
    <property type="protein sequence ID" value="EMD58225.1"/>
    <property type="molecule type" value="Genomic_DNA"/>
</dbReference>
<dbReference type="OrthoDB" id="4383396at2759"/>
<evidence type="ECO:0000313" key="2">
    <source>
        <dbReference type="EMBL" id="EMD58225.1"/>
    </source>
</evidence>